<evidence type="ECO:0000313" key="1">
    <source>
        <dbReference type="EMBL" id="QJA46159.1"/>
    </source>
</evidence>
<evidence type="ECO:0000313" key="2">
    <source>
        <dbReference type="EMBL" id="QJA94029.1"/>
    </source>
</evidence>
<gene>
    <name evidence="2" type="ORF">MM415B04024_0009</name>
    <name evidence="1" type="ORF">TM448A00336_0008</name>
    <name evidence="3" type="ORF">TM448B00512_0019</name>
</gene>
<reference evidence="1" key="1">
    <citation type="submission" date="2020-03" db="EMBL/GenBank/DDBJ databases">
        <title>The deep terrestrial virosphere.</title>
        <authorList>
            <person name="Holmfeldt K."/>
            <person name="Nilsson E."/>
            <person name="Simone D."/>
            <person name="Lopez-Fernandez M."/>
            <person name="Wu X."/>
            <person name="de Brujin I."/>
            <person name="Lundin D."/>
            <person name="Andersson A."/>
            <person name="Bertilsson S."/>
            <person name="Dopson M."/>
        </authorList>
    </citation>
    <scope>NUCLEOTIDE SEQUENCE</scope>
    <source>
        <strain evidence="2">MM415B04024</strain>
        <strain evidence="1">TM448A00336</strain>
        <strain evidence="3">TM448B00512</strain>
    </source>
</reference>
<proteinExistence type="predicted"/>
<dbReference type="EMBL" id="MT143197">
    <property type="protein sequence ID" value="QJA94029.1"/>
    <property type="molecule type" value="Genomic_DNA"/>
</dbReference>
<dbReference type="EMBL" id="MT144004">
    <property type="protein sequence ID" value="QJA46159.1"/>
    <property type="molecule type" value="Genomic_DNA"/>
</dbReference>
<protein>
    <submittedName>
        <fullName evidence="1">Uncharacterized protein</fullName>
    </submittedName>
</protein>
<dbReference type="AlphaFoldDB" id="A0A6H1ZFB9"/>
<organism evidence="1">
    <name type="scientific">viral metagenome</name>
    <dbReference type="NCBI Taxonomy" id="1070528"/>
    <lineage>
        <taxon>unclassified sequences</taxon>
        <taxon>metagenomes</taxon>
        <taxon>organismal metagenomes</taxon>
    </lineage>
</organism>
<name>A0A6H1ZFB9_9ZZZZ</name>
<evidence type="ECO:0000313" key="3">
    <source>
        <dbReference type="EMBL" id="QJH95752.1"/>
    </source>
</evidence>
<accession>A0A6H1ZFB9</accession>
<dbReference type="EMBL" id="MT144628">
    <property type="protein sequence ID" value="QJH95752.1"/>
    <property type="molecule type" value="Genomic_DNA"/>
</dbReference>
<sequence>MDPRAAKYRAELEAIRANADPVAFAICQRWHGEKFAVPGHGATSFVRGQLSAAEVAVAVVLERLAGAEGAEVARLTAERDRYRDWAATCACEQGRRHPVESGAYPRRKND</sequence>